<dbReference type="GO" id="GO:0009236">
    <property type="term" value="P:cobalamin biosynthetic process"/>
    <property type="evidence" value="ECO:0007669"/>
    <property type="project" value="UniProtKB-UniPathway"/>
</dbReference>
<dbReference type="Pfam" id="PF02570">
    <property type="entry name" value="CbiC"/>
    <property type="match status" value="1"/>
</dbReference>
<feature type="domain" description="Cobalamin biosynthesis precorrin-8X methylmutase CobH/CbiC" evidence="5">
    <location>
        <begin position="5"/>
        <end position="198"/>
    </location>
</feature>
<dbReference type="OrthoDB" id="9780708at2"/>
<evidence type="ECO:0000259" key="5">
    <source>
        <dbReference type="Pfam" id="PF02570"/>
    </source>
</evidence>
<accession>A0A328FDG6</accession>
<evidence type="ECO:0000313" key="9">
    <source>
        <dbReference type="Proteomes" id="UP000293902"/>
    </source>
</evidence>
<evidence type="ECO:0000313" key="8">
    <source>
        <dbReference type="Proteomes" id="UP000248798"/>
    </source>
</evidence>
<dbReference type="AlphaFoldDB" id="A0A328FDG6"/>
<evidence type="ECO:0000256" key="2">
    <source>
        <dbReference type="ARBA" id="ARBA00009774"/>
    </source>
</evidence>
<evidence type="ECO:0000256" key="3">
    <source>
        <dbReference type="ARBA" id="ARBA00022573"/>
    </source>
</evidence>
<dbReference type="UniPathway" id="UPA00148"/>
<protein>
    <submittedName>
        <fullName evidence="7">Precorrin-8X methylmutase</fullName>
    </submittedName>
</protein>
<reference evidence="7 8" key="1">
    <citation type="submission" date="2018-06" db="EMBL/GenBank/DDBJ databases">
        <title>Complete Genome Sequence of Desulfobacter hydrogenophilus (DSM3380).</title>
        <authorList>
            <person name="Marietou A."/>
            <person name="Schreiber L."/>
            <person name="Marshall I."/>
            <person name="Jorgensen B."/>
        </authorList>
    </citation>
    <scope>NUCLEOTIDE SEQUENCE [LARGE SCALE GENOMIC DNA]</scope>
    <source>
        <strain evidence="7 8">DSM 3380</strain>
    </source>
</reference>
<dbReference type="InterPro" id="IPR003722">
    <property type="entry name" value="Cbl_synth_CobH/CbiC"/>
</dbReference>
<dbReference type="EMBL" id="QLNI01000011">
    <property type="protein sequence ID" value="RAM02744.1"/>
    <property type="molecule type" value="Genomic_DNA"/>
</dbReference>
<dbReference type="Gene3D" id="3.40.50.10230">
    <property type="entry name" value="Cobalamin biosynthesis CobH/CbiC, precorrin-8X methylmutase"/>
    <property type="match status" value="1"/>
</dbReference>
<dbReference type="GO" id="GO:0016993">
    <property type="term" value="F:precorrin-8X methylmutase activity"/>
    <property type="evidence" value="ECO:0007669"/>
    <property type="project" value="InterPro"/>
</dbReference>
<dbReference type="RefSeq" id="WP_111955022.1">
    <property type="nucleotide sequence ID" value="NZ_CP036313.1"/>
</dbReference>
<dbReference type="PANTHER" id="PTHR43588">
    <property type="entry name" value="COBALT-PRECORRIN-8 METHYLMUTASE"/>
    <property type="match status" value="1"/>
</dbReference>
<gene>
    <name evidence="7" type="ORF">DO021_06800</name>
    <name evidence="6" type="ORF">EYB58_20060</name>
</gene>
<evidence type="ECO:0000313" key="7">
    <source>
        <dbReference type="EMBL" id="RAM02744.1"/>
    </source>
</evidence>
<keyword evidence="3" id="KW-0169">Cobalamin biosynthesis</keyword>
<dbReference type="PANTHER" id="PTHR43588:SF1">
    <property type="entry name" value="COBALT-PRECORRIN-8 METHYLMUTASE"/>
    <property type="match status" value="1"/>
</dbReference>
<evidence type="ECO:0000256" key="1">
    <source>
        <dbReference type="ARBA" id="ARBA00004953"/>
    </source>
</evidence>
<keyword evidence="4" id="KW-0413">Isomerase</keyword>
<evidence type="ECO:0000256" key="4">
    <source>
        <dbReference type="ARBA" id="ARBA00023235"/>
    </source>
</evidence>
<reference evidence="6 9" key="2">
    <citation type="submission" date="2019-02" db="EMBL/GenBank/DDBJ databases">
        <title>Complete genome sequence of Desulfobacter hydrogenophilus AcRS1.</title>
        <authorList>
            <person name="Marietou A."/>
            <person name="Lund M.B."/>
            <person name="Marshall I.P.G."/>
            <person name="Schreiber L."/>
            <person name="Jorgensen B."/>
        </authorList>
    </citation>
    <scope>NUCLEOTIDE SEQUENCE [LARGE SCALE GENOMIC DNA]</scope>
    <source>
        <strain evidence="6 9">AcRS1</strain>
    </source>
</reference>
<organism evidence="7 8">
    <name type="scientific">Desulfobacter hydrogenophilus</name>
    <dbReference type="NCBI Taxonomy" id="2291"/>
    <lineage>
        <taxon>Bacteria</taxon>
        <taxon>Pseudomonadati</taxon>
        <taxon>Thermodesulfobacteriota</taxon>
        <taxon>Desulfobacteria</taxon>
        <taxon>Desulfobacterales</taxon>
        <taxon>Desulfobacteraceae</taxon>
        <taxon>Desulfobacter</taxon>
    </lineage>
</organism>
<sequence length="210" mass="22256">MKPHEIEAKSFAIIDAEAGPHNFAPDAWNIVRRMIHTTADFEYMQMVRISNGAVAAGIKAIRNGCTVVTDTNMAKTGIRKDLLASFGGRCECLMADPQVATQAKERGVTRARVAVEKAAHMMENGIYVVGNAPTALLHLLDMIKNKEAGPALVVGLPVGFVNAAESKAALMETNIPYISNVGRKGGSNVAASVINALALIAGDKITGERT</sequence>
<dbReference type="InterPro" id="IPR036588">
    <property type="entry name" value="CobH/CbiC_sf"/>
</dbReference>
<dbReference type="Proteomes" id="UP000248798">
    <property type="component" value="Unassembled WGS sequence"/>
</dbReference>
<dbReference type="SUPFAM" id="SSF63965">
    <property type="entry name" value="Precorrin-8X methylmutase CbiC/CobH"/>
    <property type="match status" value="1"/>
</dbReference>
<comment type="pathway">
    <text evidence="1">Cofactor biosynthesis; adenosylcobalamin biosynthesis.</text>
</comment>
<name>A0A328FDG6_9BACT</name>
<keyword evidence="9" id="KW-1185">Reference proteome</keyword>
<evidence type="ECO:0000313" key="6">
    <source>
        <dbReference type="EMBL" id="QBH15009.1"/>
    </source>
</evidence>
<comment type="similarity">
    <text evidence="2">Belongs to the CobH/CbiC family.</text>
</comment>
<dbReference type="EMBL" id="CP036313">
    <property type="protein sequence ID" value="QBH15009.1"/>
    <property type="molecule type" value="Genomic_DNA"/>
</dbReference>
<proteinExistence type="inferred from homology"/>
<dbReference type="Proteomes" id="UP000293902">
    <property type="component" value="Chromosome"/>
</dbReference>